<name>A0A8J6XJE9_9CYAN</name>
<dbReference type="EMBL" id="JACXAE010000061">
    <property type="protein sequence ID" value="MBD2773952.1"/>
    <property type="molecule type" value="Genomic_DNA"/>
</dbReference>
<keyword evidence="1" id="KW-0732">Signal</keyword>
<feature type="chain" id="PRO_5035145401" evidence="1">
    <location>
        <begin position="26"/>
        <end position="211"/>
    </location>
</feature>
<accession>A0A8J6XJE9</accession>
<evidence type="ECO:0000313" key="3">
    <source>
        <dbReference type="Proteomes" id="UP000629098"/>
    </source>
</evidence>
<gene>
    <name evidence="2" type="ORF">ICL16_18210</name>
</gene>
<evidence type="ECO:0000256" key="1">
    <source>
        <dbReference type="SAM" id="SignalP"/>
    </source>
</evidence>
<feature type="signal peptide" evidence="1">
    <location>
        <begin position="1"/>
        <end position="25"/>
    </location>
</feature>
<dbReference type="AlphaFoldDB" id="A0A8J6XJE9"/>
<organism evidence="2 3">
    <name type="scientific">Iningainema tapete BLCC-T55</name>
    <dbReference type="NCBI Taxonomy" id="2748662"/>
    <lineage>
        <taxon>Bacteria</taxon>
        <taxon>Bacillati</taxon>
        <taxon>Cyanobacteriota</taxon>
        <taxon>Cyanophyceae</taxon>
        <taxon>Nostocales</taxon>
        <taxon>Scytonemataceae</taxon>
        <taxon>Iningainema tapete</taxon>
    </lineage>
</organism>
<dbReference type="Proteomes" id="UP000629098">
    <property type="component" value="Unassembled WGS sequence"/>
</dbReference>
<protein>
    <submittedName>
        <fullName evidence="2">Uncharacterized protein</fullName>
    </submittedName>
</protein>
<sequence length="211" mass="23118">MKLSNALLAMAVLIASFGITVTAIADTVNARCDVYPKGEDRATSSSSCTFSQRQGVVSIQLQNGRRYNLRPVGGQPGNYRDQNGRAAYRQSGLGDRGQIYRLANESIYVYWDKAPYGQTSGDRNSGNSGYARQPDAGTIVSRLQDLVGARAGQAEKQIKQRGYQFVKTSASGDSVYSYWLEGKTNYCVTILTEQGRYQSIVYTGGSEDCQR</sequence>
<reference evidence="2" key="1">
    <citation type="submission" date="2020-09" db="EMBL/GenBank/DDBJ databases">
        <title>Iningainema tapete sp. nov. (Scytonemataceae, Cyanobacteria) from greenhouses in central Florida (USA) produces two types of nodularin with biosynthetic potential for microcystin-LR and anabaenopeptins.</title>
        <authorList>
            <person name="Berthold D.E."/>
            <person name="Lefler F.W."/>
            <person name="Huang I.-S."/>
            <person name="Abdulla H."/>
            <person name="Zimba P.V."/>
            <person name="Laughinghouse H.D. IV."/>
        </authorList>
    </citation>
    <scope>NUCLEOTIDE SEQUENCE</scope>
    <source>
        <strain evidence="2">BLCCT55</strain>
    </source>
</reference>
<keyword evidence="3" id="KW-1185">Reference proteome</keyword>
<dbReference type="RefSeq" id="WP_190830308.1">
    <property type="nucleotide sequence ID" value="NZ_CAWPPI010000061.1"/>
</dbReference>
<proteinExistence type="predicted"/>
<evidence type="ECO:0000313" key="2">
    <source>
        <dbReference type="EMBL" id="MBD2773952.1"/>
    </source>
</evidence>
<comment type="caution">
    <text evidence="2">The sequence shown here is derived from an EMBL/GenBank/DDBJ whole genome shotgun (WGS) entry which is preliminary data.</text>
</comment>